<gene>
    <name evidence="1" type="ORF">BDY19DRAFT_891526</name>
</gene>
<protein>
    <submittedName>
        <fullName evidence="1">Uncharacterized protein</fullName>
    </submittedName>
</protein>
<reference evidence="1" key="1">
    <citation type="journal article" date="2021" name="Environ. Microbiol.">
        <title>Gene family expansions and transcriptome signatures uncover fungal adaptations to wood decay.</title>
        <authorList>
            <person name="Hage H."/>
            <person name="Miyauchi S."/>
            <person name="Viragh M."/>
            <person name="Drula E."/>
            <person name="Min B."/>
            <person name="Chaduli D."/>
            <person name="Navarro D."/>
            <person name="Favel A."/>
            <person name="Norest M."/>
            <person name="Lesage-Meessen L."/>
            <person name="Balint B."/>
            <person name="Merenyi Z."/>
            <person name="de Eugenio L."/>
            <person name="Morin E."/>
            <person name="Martinez A.T."/>
            <person name="Baldrian P."/>
            <person name="Stursova M."/>
            <person name="Martinez M.J."/>
            <person name="Novotny C."/>
            <person name="Magnuson J.K."/>
            <person name="Spatafora J.W."/>
            <person name="Maurice S."/>
            <person name="Pangilinan J."/>
            <person name="Andreopoulos W."/>
            <person name="LaButti K."/>
            <person name="Hundley H."/>
            <person name="Na H."/>
            <person name="Kuo A."/>
            <person name="Barry K."/>
            <person name="Lipzen A."/>
            <person name="Henrissat B."/>
            <person name="Riley R."/>
            <person name="Ahrendt S."/>
            <person name="Nagy L.G."/>
            <person name="Grigoriev I.V."/>
            <person name="Martin F."/>
            <person name="Rosso M.N."/>
        </authorList>
    </citation>
    <scope>NUCLEOTIDE SEQUENCE</scope>
    <source>
        <strain evidence="1">CBS 384.51</strain>
    </source>
</reference>
<accession>A0ACB8U340</accession>
<dbReference type="EMBL" id="MU274914">
    <property type="protein sequence ID" value="KAI0088420.1"/>
    <property type="molecule type" value="Genomic_DNA"/>
</dbReference>
<evidence type="ECO:0000313" key="2">
    <source>
        <dbReference type="Proteomes" id="UP001055072"/>
    </source>
</evidence>
<name>A0ACB8U340_9APHY</name>
<proteinExistence type="predicted"/>
<comment type="caution">
    <text evidence="1">The sequence shown here is derived from an EMBL/GenBank/DDBJ whole genome shotgun (WGS) entry which is preliminary data.</text>
</comment>
<dbReference type="Proteomes" id="UP001055072">
    <property type="component" value="Unassembled WGS sequence"/>
</dbReference>
<keyword evidence="2" id="KW-1185">Reference proteome</keyword>
<evidence type="ECO:0000313" key="1">
    <source>
        <dbReference type="EMBL" id="KAI0088420.1"/>
    </source>
</evidence>
<organism evidence="1 2">
    <name type="scientific">Irpex rosettiformis</name>
    <dbReference type="NCBI Taxonomy" id="378272"/>
    <lineage>
        <taxon>Eukaryota</taxon>
        <taxon>Fungi</taxon>
        <taxon>Dikarya</taxon>
        <taxon>Basidiomycota</taxon>
        <taxon>Agaricomycotina</taxon>
        <taxon>Agaricomycetes</taxon>
        <taxon>Polyporales</taxon>
        <taxon>Irpicaceae</taxon>
        <taxon>Irpex</taxon>
    </lineage>
</organism>
<sequence>MYSYAPTAREITLLGVLLVALVTLTGTFQSTSLSVSEVAKLRSSQFSGHVEEEPTSIKFDEKFSLTSLHAPLVWGKGEVPETEIVTHVPGWTMFDKLYFKHGTFYIVTDDPTDVPPLKLIISSGIFLTSGPTDELKRLPTDKDMRVIDTAEAKKLFGDKAQRLDGVTWLANDPKQFITHYYHWSAELFFGFWRAYSSLDPSIPASGATDLPAPRRFLFTHLDAANWRDYAAMNQWVLLSTFPSITMEFMDDWWERGNTSQTFVFDRVLLADRAAAIHGHIFLRTQRTAGNAFALPGSVHWWQPIRNRVVNAAGLTEFSYADYTERLPVITYISRQGWGRRMLIQEHHERLVQELYQLRDDYGYEVNVVSMDKLTRAEQMVLAGRTTIMMGVHGNGLTSLLWMRPTPRSTVMEFFFPGGFAHDYEYTTRALGMVHYGFWGESAFTRPDVPPVAYPPGFQGNEIPIDGALVARLCVERLSLSEEADD</sequence>